<dbReference type="Proteomes" id="UP000752013">
    <property type="component" value="Unassembled WGS sequence"/>
</dbReference>
<name>A0A968KTM4_9SPIO</name>
<evidence type="ECO:0000259" key="1">
    <source>
        <dbReference type="PROSITE" id="PS51186"/>
    </source>
</evidence>
<dbReference type="InterPro" id="IPR016181">
    <property type="entry name" value="Acyl_CoA_acyltransferase"/>
</dbReference>
<dbReference type="SUPFAM" id="SSF55729">
    <property type="entry name" value="Acyl-CoA N-acyltransferases (Nat)"/>
    <property type="match status" value="1"/>
</dbReference>
<evidence type="ECO:0000313" key="3">
    <source>
        <dbReference type="Proteomes" id="UP000752013"/>
    </source>
</evidence>
<protein>
    <submittedName>
        <fullName evidence="2">GNAT family N-acetyltransferase</fullName>
    </submittedName>
</protein>
<evidence type="ECO:0000313" key="2">
    <source>
        <dbReference type="EMBL" id="NIZ46339.1"/>
    </source>
</evidence>
<proteinExistence type="predicted"/>
<organism evidence="2 3">
    <name type="scientific">Entomospira nematocerorum</name>
    <dbReference type="NCBI Taxonomy" id="2719987"/>
    <lineage>
        <taxon>Bacteria</taxon>
        <taxon>Pseudomonadati</taxon>
        <taxon>Spirochaetota</taxon>
        <taxon>Spirochaetia</taxon>
        <taxon>Spirochaetales</taxon>
        <taxon>Spirochaetaceae</taxon>
        <taxon>Entomospira</taxon>
    </lineage>
</organism>
<keyword evidence="3" id="KW-1185">Reference proteome</keyword>
<reference evidence="2" key="1">
    <citation type="submission" date="2020-03" db="EMBL/GenBank/DDBJ databases">
        <title>Spirochaetal bacteria isolated from arthropods constitute a novel genus Entomospira genus novum within the order Spirochaetales.</title>
        <authorList>
            <person name="Grana-Miraglia L."/>
            <person name="Sikutova S."/>
            <person name="Fingerle V."/>
            <person name="Sing A."/>
            <person name="Castillo-Ramirez S."/>
            <person name="Margos G."/>
            <person name="Rudolf I."/>
        </authorList>
    </citation>
    <scope>NUCLEOTIDE SEQUENCE</scope>
    <source>
        <strain evidence="2">BR208</strain>
    </source>
</reference>
<dbReference type="AlphaFoldDB" id="A0A968KTM4"/>
<dbReference type="InterPro" id="IPR000182">
    <property type="entry name" value="GNAT_dom"/>
</dbReference>
<accession>A0A968KTM4</accession>
<feature type="domain" description="N-acetyltransferase" evidence="1">
    <location>
        <begin position="159"/>
        <end position="283"/>
    </location>
</feature>
<dbReference type="Gene3D" id="3.40.630.30">
    <property type="match status" value="1"/>
</dbReference>
<dbReference type="PROSITE" id="PS51186">
    <property type="entry name" value="GNAT"/>
    <property type="match status" value="1"/>
</dbReference>
<dbReference type="Pfam" id="PF00583">
    <property type="entry name" value="Acetyltransf_1"/>
    <property type="match status" value="1"/>
</dbReference>
<dbReference type="RefSeq" id="WP_167702809.1">
    <property type="nucleotide sequence ID" value="NZ_CP118168.1"/>
</dbReference>
<sequence length="283" mass="33483">MVRWTLWCDSSDASQLAQYFYEREWANLYLAKLYYKALESKSLQDKFLLGYRSLRLVGVLALDRDRRLLADVLDVISTDSVILHEILLGRWERPYCLIGHPQIIEQIENIYGKSRHFIAVDYFLMSLDQVRESYGIRDLAQNFSFKKSLIQDFQRLLPLEVGYQKEEVMVAKQHIMTDTAIALHFQRRLHDEVGYHLEYKRHVLTKLSINIMGRSYDQVAGVYTDPRFRMKGLATILLSELMKLYMNHPKGLTLFVKVDNIGAYKLYRKLGFQKKQYFRISYL</sequence>
<comment type="caution">
    <text evidence="2">The sequence shown here is derived from an EMBL/GenBank/DDBJ whole genome shotgun (WGS) entry which is preliminary data.</text>
</comment>
<dbReference type="EMBL" id="JAATLK010000001">
    <property type="protein sequence ID" value="NIZ46339.1"/>
    <property type="molecule type" value="Genomic_DNA"/>
</dbReference>
<gene>
    <name evidence="2" type="ORF">HCT46_00155</name>
</gene>
<dbReference type="GO" id="GO:0016747">
    <property type="term" value="F:acyltransferase activity, transferring groups other than amino-acyl groups"/>
    <property type="evidence" value="ECO:0007669"/>
    <property type="project" value="InterPro"/>
</dbReference>